<dbReference type="Pfam" id="PF07549">
    <property type="entry name" value="Sec_GG"/>
    <property type="match status" value="1"/>
</dbReference>
<dbReference type="InterPro" id="IPR022646">
    <property type="entry name" value="SecD/SecF_CS"/>
</dbReference>
<dbReference type="Proteomes" id="UP000254571">
    <property type="component" value="Unassembled WGS sequence"/>
</dbReference>
<sequence>MAQEYTVEQLNHGRKVWDFMRWDYWAFGISGFLLILSIIIIGVRGFNWGLDFTGGTVIEITLEKPVDMDQVRQSLQKAGFEEPQLQNFGRQPRHHGAYAAGA</sequence>
<protein>
    <submittedName>
        <fullName evidence="2">Protein-export membrane protein SecF</fullName>
    </submittedName>
</protein>
<evidence type="ECO:0000256" key="1">
    <source>
        <dbReference type="SAM" id="Phobius"/>
    </source>
</evidence>
<dbReference type="AlphaFoldDB" id="A0A7H4P951"/>
<keyword evidence="1" id="KW-0472">Membrane</keyword>
<organism evidence="2 3">
    <name type="scientific">Klebsiella grimontii</name>
    <dbReference type="NCBI Taxonomy" id="2058152"/>
    <lineage>
        <taxon>Bacteria</taxon>
        <taxon>Pseudomonadati</taxon>
        <taxon>Pseudomonadota</taxon>
        <taxon>Gammaproteobacteria</taxon>
        <taxon>Enterobacterales</taxon>
        <taxon>Enterobacteriaceae</taxon>
        <taxon>Klebsiella/Raoultella group</taxon>
        <taxon>Klebsiella</taxon>
    </lineage>
</organism>
<evidence type="ECO:0000313" key="2">
    <source>
        <dbReference type="EMBL" id="STW08966.1"/>
    </source>
</evidence>
<evidence type="ECO:0000313" key="3">
    <source>
        <dbReference type="Proteomes" id="UP000254571"/>
    </source>
</evidence>
<gene>
    <name evidence="2" type="primary">secF_3</name>
    <name evidence="2" type="ORF">NCTC9149_05439</name>
</gene>
<keyword evidence="1" id="KW-1133">Transmembrane helix</keyword>
<proteinExistence type="predicted"/>
<name>A0A7H4P951_9ENTR</name>
<comment type="caution">
    <text evidence="2">The sequence shown here is derived from an EMBL/GenBank/DDBJ whole genome shotgun (WGS) entry which is preliminary data.</text>
</comment>
<keyword evidence="1" id="KW-0812">Transmembrane</keyword>
<accession>A0A7H4P951</accession>
<reference evidence="2 3" key="1">
    <citation type="submission" date="2018-06" db="EMBL/GenBank/DDBJ databases">
        <authorList>
            <consortium name="Pathogen Informatics"/>
            <person name="Doyle S."/>
        </authorList>
    </citation>
    <scope>NUCLEOTIDE SEQUENCE [LARGE SCALE GENOMIC DNA]</scope>
    <source>
        <strain evidence="2 3">NCTC9149</strain>
    </source>
</reference>
<dbReference type="EMBL" id="UGMX01000002">
    <property type="protein sequence ID" value="STW08966.1"/>
    <property type="molecule type" value="Genomic_DNA"/>
</dbReference>
<feature type="transmembrane region" description="Helical" evidence="1">
    <location>
        <begin position="24"/>
        <end position="43"/>
    </location>
</feature>